<accession>A0ABN3W8S7</accession>
<keyword evidence="3" id="KW-1185">Reference proteome</keyword>
<name>A0ABN3W8S7_9ACTN</name>
<feature type="compositionally biased region" description="Polar residues" evidence="1">
    <location>
        <begin position="132"/>
        <end position="151"/>
    </location>
</feature>
<gene>
    <name evidence="2" type="ORF">GCM10010517_70390</name>
</gene>
<feature type="compositionally biased region" description="Low complexity" evidence="1">
    <location>
        <begin position="121"/>
        <end position="130"/>
    </location>
</feature>
<evidence type="ECO:0000313" key="3">
    <source>
        <dbReference type="Proteomes" id="UP001500831"/>
    </source>
</evidence>
<dbReference type="EMBL" id="BAAAVI010000079">
    <property type="protein sequence ID" value="GAA2904336.1"/>
    <property type="molecule type" value="Genomic_DNA"/>
</dbReference>
<proteinExistence type="predicted"/>
<evidence type="ECO:0000313" key="2">
    <source>
        <dbReference type="EMBL" id="GAA2904336.1"/>
    </source>
</evidence>
<feature type="compositionally biased region" description="Low complexity" evidence="1">
    <location>
        <begin position="15"/>
        <end position="25"/>
    </location>
</feature>
<feature type="region of interest" description="Disordered" evidence="1">
    <location>
        <begin position="1"/>
        <end position="151"/>
    </location>
</feature>
<comment type="caution">
    <text evidence="2">The sequence shown here is derived from an EMBL/GenBank/DDBJ whole genome shotgun (WGS) entry which is preliminary data.</text>
</comment>
<organism evidence="2 3">
    <name type="scientific">Streptosporangium fragile</name>
    <dbReference type="NCBI Taxonomy" id="46186"/>
    <lineage>
        <taxon>Bacteria</taxon>
        <taxon>Bacillati</taxon>
        <taxon>Actinomycetota</taxon>
        <taxon>Actinomycetes</taxon>
        <taxon>Streptosporangiales</taxon>
        <taxon>Streptosporangiaceae</taxon>
        <taxon>Streptosporangium</taxon>
    </lineage>
</organism>
<sequence length="151" mass="15469">MTPDSPAASGPLFRAPPTAAAARPTGSGKAALPAGGTGRTPRMAIKNVSGSPSDPLALIKQTDRASLEHAWARPRTPPPRRPAFSSLRRGNSPGAEAQGTSRHGAPVRTRRPLPLMDCRFGPPAGRPRPAVSGSNGSSTCHCPSAGSPRTL</sequence>
<protein>
    <submittedName>
        <fullName evidence="2">Uncharacterized protein</fullName>
    </submittedName>
</protein>
<evidence type="ECO:0000256" key="1">
    <source>
        <dbReference type="SAM" id="MobiDB-lite"/>
    </source>
</evidence>
<reference evidence="2 3" key="1">
    <citation type="journal article" date="2019" name="Int. J. Syst. Evol. Microbiol.">
        <title>The Global Catalogue of Microorganisms (GCM) 10K type strain sequencing project: providing services to taxonomists for standard genome sequencing and annotation.</title>
        <authorList>
            <consortium name="The Broad Institute Genomics Platform"/>
            <consortium name="The Broad Institute Genome Sequencing Center for Infectious Disease"/>
            <person name="Wu L."/>
            <person name="Ma J."/>
        </authorList>
    </citation>
    <scope>NUCLEOTIDE SEQUENCE [LARGE SCALE GENOMIC DNA]</scope>
    <source>
        <strain evidence="2 3">JCM 6242</strain>
    </source>
</reference>
<dbReference type="Proteomes" id="UP001500831">
    <property type="component" value="Unassembled WGS sequence"/>
</dbReference>
<feature type="compositionally biased region" description="Basic and acidic residues" evidence="1">
    <location>
        <begin position="61"/>
        <end position="71"/>
    </location>
</feature>